<evidence type="ECO:0000313" key="1">
    <source>
        <dbReference type="EMBL" id="NFV26203.1"/>
    </source>
</evidence>
<protein>
    <submittedName>
        <fullName evidence="1">Uncharacterized protein</fullName>
    </submittedName>
</protein>
<evidence type="ECO:0000313" key="2">
    <source>
        <dbReference type="Proteomes" id="UP000486903"/>
    </source>
</evidence>
<dbReference type="Proteomes" id="UP000486903">
    <property type="component" value="Unassembled WGS sequence"/>
</dbReference>
<reference evidence="1 2" key="1">
    <citation type="submission" date="2019-04" db="EMBL/GenBank/DDBJ databases">
        <title>Genome sequencing of Clostridium botulinum Groups I-IV and Clostridium butyricum.</title>
        <authorList>
            <person name="Brunt J."/>
            <person name="Van Vliet A.H.M."/>
            <person name="Stringer S.C."/>
            <person name="Carter A.T."/>
            <person name="Peck M.W."/>
        </authorList>
    </citation>
    <scope>NUCLEOTIDE SEQUENCE [LARGE SCALE GENOMIC DNA]</scope>
    <source>
        <strain evidence="1 2">BL81</strain>
    </source>
</reference>
<dbReference type="EMBL" id="SXFB01000004">
    <property type="protein sequence ID" value="NFV26203.1"/>
    <property type="molecule type" value="Genomic_DNA"/>
</dbReference>
<dbReference type="AlphaFoldDB" id="A0A6B4JHT8"/>
<gene>
    <name evidence="1" type="ORF">FDG31_08420</name>
</gene>
<organism evidence="1 2">
    <name type="scientific">Clostridium botulinum</name>
    <dbReference type="NCBI Taxonomy" id="1491"/>
    <lineage>
        <taxon>Bacteria</taxon>
        <taxon>Bacillati</taxon>
        <taxon>Bacillota</taxon>
        <taxon>Clostridia</taxon>
        <taxon>Eubacteriales</taxon>
        <taxon>Clostridiaceae</taxon>
        <taxon>Clostridium</taxon>
    </lineage>
</organism>
<sequence>MVPNSDGLPKYVVNFEELTEPLKNELLDIIVGELKYKYPQVNTHCIESIMENIISKLPANQYEDLKKKIYDFVYKKIEGIQKVEGALLDIPPIVKSTKYDFIYEKDVFLTGLHVDQSGWKKEDLYHLEINKKKIIKNAATKEVGEHKHFNTYYKVNANTPISFIFENNSGNSRETMIDLEYIEGVETTIIPQPPPVSDDEYWMDMIKNPWDITVVVNWESGNADVDLHGFIGNNHVSFANKVSNGMYLNWDYTQHSDNTNPEILSVDMNHGKSLEIHLRNYNGVVLNDPVSVKIYNKTATGKPKLLKEYNVKLHNDTRYLYGVCTIEIDTFTISDLKSNITVL</sequence>
<comment type="caution">
    <text evidence="1">The sequence shown here is derived from an EMBL/GenBank/DDBJ whole genome shotgun (WGS) entry which is preliminary data.</text>
</comment>
<proteinExistence type="predicted"/>
<dbReference type="RefSeq" id="WP_003373060.1">
    <property type="nucleotide sequence ID" value="NZ_JACBBA010000001.1"/>
</dbReference>
<accession>A0A6B4JHT8</accession>
<name>A0A6B4JHT8_CLOBO</name>